<evidence type="ECO:0000313" key="4">
    <source>
        <dbReference type="Proteomes" id="UP000305398"/>
    </source>
</evidence>
<dbReference type="Pfam" id="PF08712">
    <property type="entry name" value="Nfu_N"/>
    <property type="match status" value="1"/>
</dbReference>
<proteinExistence type="inferred from homology"/>
<keyword evidence="4" id="KW-1185">Reference proteome</keyword>
<dbReference type="InterPro" id="IPR001075">
    <property type="entry name" value="NIF_FeS_clus_asmbl_NifU_C"/>
</dbReference>
<dbReference type="InterPro" id="IPR035433">
    <property type="entry name" value="NFU1-like"/>
</dbReference>
<feature type="domain" description="Scaffold protein Nfu/NifU N-terminal" evidence="2">
    <location>
        <begin position="14"/>
        <end position="101"/>
    </location>
</feature>
<dbReference type="Pfam" id="PF01106">
    <property type="entry name" value="NifU"/>
    <property type="match status" value="1"/>
</dbReference>
<name>A0A5B8A0B4_9BACT</name>
<dbReference type="PANTHER" id="PTHR11178:SF1">
    <property type="entry name" value="NFU1 IRON-SULFUR CLUSTER SCAFFOLD HOMOLOG, MITOCHONDRIAL"/>
    <property type="match status" value="1"/>
</dbReference>
<dbReference type="PANTHER" id="PTHR11178">
    <property type="entry name" value="IRON-SULFUR CLUSTER SCAFFOLD PROTEIN NFU-RELATED"/>
    <property type="match status" value="1"/>
</dbReference>
<dbReference type="EMBL" id="CP040896">
    <property type="protein sequence ID" value="QDA60851.1"/>
    <property type="molecule type" value="Genomic_DNA"/>
</dbReference>
<comment type="similarity">
    <text evidence="1">Belongs to the NifU family.</text>
</comment>
<reference evidence="3 4" key="1">
    <citation type="submission" date="2019-06" db="EMBL/GenBank/DDBJ databases">
        <authorList>
            <person name="Srinivasan S."/>
        </authorList>
    </citation>
    <scope>NUCLEOTIDE SEQUENCE [LARGE SCALE GENOMIC DNA]</scope>
    <source>
        <strain evidence="3 4">17J68-5</strain>
    </source>
</reference>
<dbReference type="SUPFAM" id="SSF110836">
    <property type="entry name" value="Hypothetical protein SAV1430"/>
    <property type="match status" value="1"/>
</dbReference>
<accession>A0A5B8A0B4</accession>
<dbReference type="AlphaFoldDB" id="A0A5B8A0B4"/>
<dbReference type="RefSeq" id="WP_139516025.1">
    <property type="nucleotide sequence ID" value="NZ_CP040896.1"/>
</dbReference>
<dbReference type="Gene3D" id="3.30.300.130">
    <property type="entry name" value="Fe-S cluster assembly (FSCA)"/>
    <property type="match status" value="1"/>
</dbReference>
<dbReference type="KEGG" id="hyj:FHG12_12385"/>
<dbReference type="InterPro" id="IPR036498">
    <property type="entry name" value="Nfu/NifU_N_sf"/>
</dbReference>
<dbReference type="SUPFAM" id="SSF117916">
    <property type="entry name" value="Fe-S cluster assembly (FSCA) domain-like"/>
    <property type="match status" value="1"/>
</dbReference>
<evidence type="ECO:0000256" key="1">
    <source>
        <dbReference type="ARBA" id="ARBA00006420"/>
    </source>
</evidence>
<organism evidence="3 4">
    <name type="scientific">Hymenobacter jejuensis</name>
    <dbReference type="NCBI Taxonomy" id="2502781"/>
    <lineage>
        <taxon>Bacteria</taxon>
        <taxon>Pseudomonadati</taxon>
        <taxon>Bacteroidota</taxon>
        <taxon>Cytophagia</taxon>
        <taxon>Cytophagales</taxon>
        <taxon>Hymenobacteraceae</taxon>
        <taxon>Hymenobacter</taxon>
    </lineage>
</organism>
<dbReference type="Gene3D" id="3.30.1370.70">
    <property type="entry name" value="Scaffold protein Nfu/NifU, N-terminal domain"/>
    <property type="match status" value="1"/>
</dbReference>
<dbReference type="GO" id="GO:0051536">
    <property type="term" value="F:iron-sulfur cluster binding"/>
    <property type="evidence" value="ECO:0007669"/>
    <property type="project" value="InterPro"/>
</dbReference>
<dbReference type="OrthoDB" id="9796965at2"/>
<sequence length="209" mass="22324">MADHITTPAAPISIYAEASPNPESMKFVLNTTLLSEGVSVDYPNVEAAANSPLAQELFNFDYVGRVFIAANFVTVTKTTDLLWAQLIPELRTFLKSYVESGGPIFTVDPAAEQKAAQAAAAGDSSEADQQTSQKIIDLLDNYVRPAVEQDGGNITFRSYQDGVVTVNLQGSCSGCPSATVTLKSGIENLLKRMVPEVREVVAEGVTASF</sequence>
<dbReference type="SMART" id="SM00932">
    <property type="entry name" value="Nfu_N"/>
    <property type="match status" value="1"/>
</dbReference>
<dbReference type="GO" id="GO:0005506">
    <property type="term" value="F:iron ion binding"/>
    <property type="evidence" value="ECO:0007669"/>
    <property type="project" value="InterPro"/>
</dbReference>
<evidence type="ECO:0000259" key="2">
    <source>
        <dbReference type="SMART" id="SM00932"/>
    </source>
</evidence>
<dbReference type="InterPro" id="IPR014824">
    <property type="entry name" value="Nfu/NifU_N"/>
</dbReference>
<evidence type="ECO:0000313" key="3">
    <source>
        <dbReference type="EMBL" id="QDA60851.1"/>
    </source>
</evidence>
<dbReference type="PIRSF" id="PIRSF036773">
    <property type="entry name" value="HIRIP5"/>
    <property type="match status" value="1"/>
</dbReference>
<dbReference type="InterPro" id="IPR034904">
    <property type="entry name" value="FSCA_dom_sf"/>
</dbReference>
<dbReference type="GO" id="GO:0016226">
    <property type="term" value="P:iron-sulfur cluster assembly"/>
    <property type="evidence" value="ECO:0007669"/>
    <property type="project" value="InterPro"/>
</dbReference>
<gene>
    <name evidence="3" type="ORF">FHG12_12385</name>
</gene>
<protein>
    <submittedName>
        <fullName evidence="3">NifU family protein</fullName>
    </submittedName>
</protein>
<dbReference type="Proteomes" id="UP000305398">
    <property type="component" value="Chromosome"/>
</dbReference>